<dbReference type="Proteomes" id="UP000255224">
    <property type="component" value="Unassembled WGS sequence"/>
</dbReference>
<dbReference type="Proteomes" id="UP000273270">
    <property type="component" value="Chromosome"/>
</dbReference>
<dbReference type="AlphaFoldDB" id="A0A376DQT7"/>
<reference evidence="2 3" key="1">
    <citation type="submission" date="2018-06" db="EMBL/GenBank/DDBJ databases">
        <authorList>
            <consortium name="Pathogen Informatics"/>
            <person name="Doyle S."/>
        </authorList>
    </citation>
    <scope>NUCLEOTIDE SEQUENCE [LARGE SCALE GENOMIC DNA]</scope>
    <source>
        <strain evidence="2 3">NCTC13533</strain>
    </source>
</reference>
<reference evidence="1" key="3">
    <citation type="submission" date="2018-11" db="EMBL/GenBank/DDBJ databases">
        <title>Proposal to divide the Flavobacteriaceae and reorganize its genera based on Amino Acid Identity values calculated from whole genome sequences.</title>
        <authorList>
            <person name="Nicholson A.C."/>
            <person name="Gulvik C.A."/>
            <person name="Whitney A.M."/>
            <person name="Humrighouse B.W."/>
            <person name="Bell M."/>
            <person name="Holmes B."/>
            <person name="Steigerwalt A."/>
            <person name="Villarma A."/>
            <person name="Sheth M."/>
            <person name="Batra D."/>
            <person name="Pryor J."/>
            <person name="Bernardet J.-F."/>
            <person name="Hugo C."/>
            <person name="Kampfer P."/>
            <person name="Newman J."/>
            <person name="Mcquiston J.R."/>
        </authorList>
    </citation>
    <scope>NUCLEOTIDE SEQUENCE [LARGE SCALE GENOMIC DNA]</scope>
    <source>
        <strain evidence="1">G0188</strain>
    </source>
</reference>
<accession>A0A376DQT7</accession>
<protein>
    <recommendedName>
        <fullName evidence="5">DUF5050 domain-containing protein</fullName>
    </recommendedName>
</protein>
<evidence type="ECO:0008006" key="5">
    <source>
        <dbReference type="Google" id="ProtNLM"/>
    </source>
</evidence>
<dbReference type="EMBL" id="CP033920">
    <property type="protein sequence ID" value="AZA49109.1"/>
    <property type="molecule type" value="Genomic_DNA"/>
</dbReference>
<evidence type="ECO:0000313" key="2">
    <source>
        <dbReference type="EMBL" id="STC93910.1"/>
    </source>
</evidence>
<accession>A0A3G6NGE0</accession>
<evidence type="ECO:0000313" key="4">
    <source>
        <dbReference type="Proteomes" id="UP000273270"/>
    </source>
</evidence>
<proteinExistence type="predicted"/>
<dbReference type="RefSeq" id="WP_123879176.1">
    <property type="nucleotide sequence ID" value="NZ_CP033920.1"/>
</dbReference>
<dbReference type="EMBL" id="UFVQ01000003">
    <property type="protein sequence ID" value="STC93910.1"/>
    <property type="molecule type" value="Genomic_DNA"/>
</dbReference>
<dbReference type="OrthoDB" id="948245at2"/>
<evidence type="ECO:0000313" key="3">
    <source>
        <dbReference type="Proteomes" id="UP000255224"/>
    </source>
</evidence>
<reference evidence="4" key="2">
    <citation type="submission" date="2018-11" db="EMBL/GenBank/DDBJ databases">
        <title>Proposal to divide the Flavobacteriaceae and reorganize its genera based on Amino Acid Identity values calculated from whole genome sequences.</title>
        <authorList>
            <person name="Nicholson A.C."/>
            <person name="Gulvik C.A."/>
            <person name="Whitney A.M."/>
            <person name="Humrighouse B.W."/>
            <person name="Bell M."/>
            <person name="Holmes B."/>
            <person name="Steigerwalt A.G."/>
            <person name="Villarma A."/>
            <person name="Sheth M."/>
            <person name="Batra D."/>
            <person name="Pryor J."/>
            <person name="Bernardet J.-F."/>
            <person name="Hugo C."/>
            <person name="Kampfer P."/>
            <person name="Newman J."/>
            <person name="McQuiston J.R."/>
        </authorList>
    </citation>
    <scope>NUCLEOTIDE SEQUENCE [LARGE SCALE GENOMIC DNA]</scope>
    <source>
        <strain evidence="4">G0188</strain>
    </source>
</reference>
<keyword evidence="4" id="KW-1185">Reference proteome</keyword>
<organism evidence="2 3">
    <name type="scientific">Chryseobacterium carnipullorum</name>
    <dbReference type="NCBI Taxonomy" id="1124835"/>
    <lineage>
        <taxon>Bacteria</taxon>
        <taxon>Pseudomonadati</taxon>
        <taxon>Bacteroidota</taxon>
        <taxon>Flavobacteriia</taxon>
        <taxon>Flavobacteriales</taxon>
        <taxon>Weeksellaceae</taxon>
        <taxon>Chryseobacterium group</taxon>
        <taxon>Chryseobacterium</taxon>
    </lineage>
</organism>
<sequence length="350" mass="40067">MKTLFLPFLLLLFVISCSDNDTELLEKKTASYDVYLGGIDDYKACYWKNGQQHFLPGGQDIQASQLVVDHNDIYIMANNVPGTNTPPTWYFWKNGIKYNVADYINEAPNTNSDKYKLQIWNRLTIYNGDIYFTGIVKNPNPTSSQDLYQHCYWKNGVKTVLETFGQNNQFAFGCLGVDNNNVYVALRKNFTNNAAGMTNWDLGYYKNNTYNAMNGNLFPRRFITDQTGLHMLLRDTNNTFHFKNMNGGNDIQIPATIAQSGIEEFYFENSDIYYIGKKFYYKNNTLVQINDPAGYNTIGHFVAKDQNIYMTRYNTDTNGTGVKFYINNVEAGSIADISRGCFNSIFVVKN</sequence>
<evidence type="ECO:0000313" key="1">
    <source>
        <dbReference type="EMBL" id="AZA49109.1"/>
    </source>
</evidence>
<dbReference type="KEGG" id="ccau:EG346_13430"/>
<name>A0A376DQT7_CHRCU</name>
<gene>
    <name evidence="1" type="ORF">EG346_13430</name>
    <name evidence="2" type="ORF">NCTC13533_01133</name>
</gene>
<dbReference type="PROSITE" id="PS51257">
    <property type="entry name" value="PROKAR_LIPOPROTEIN"/>
    <property type="match status" value="1"/>
</dbReference>